<comment type="caution">
    <text evidence="6">The sequence shown here is derived from an EMBL/GenBank/DDBJ whole genome shotgun (WGS) entry which is preliminary data.</text>
</comment>
<comment type="cofactor">
    <cofactor evidence="5">
        <name>heme</name>
        <dbReference type="ChEBI" id="CHEBI:30413"/>
    </cofactor>
</comment>
<dbReference type="EMBL" id="CM035430">
    <property type="protein sequence ID" value="KAH7298387.1"/>
    <property type="molecule type" value="Genomic_DNA"/>
</dbReference>
<organism evidence="6 7">
    <name type="scientific">Ceratopteris richardii</name>
    <name type="common">Triangle waterfern</name>
    <dbReference type="NCBI Taxonomy" id="49495"/>
    <lineage>
        <taxon>Eukaryota</taxon>
        <taxon>Viridiplantae</taxon>
        <taxon>Streptophyta</taxon>
        <taxon>Embryophyta</taxon>
        <taxon>Tracheophyta</taxon>
        <taxon>Polypodiopsida</taxon>
        <taxon>Polypodiidae</taxon>
        <taxon>Polypodiales</taxon>
        <taxon>Pteridineae</taxon>
        <taxon>Pteridaceae</taxon>
        <taxon>Parkerioideae</taxon>
        <taxon>Ceratopteris</taxon>
    </lineage>
</organism>
<evidence type="ECO:0000313" key="6">
    <source>
        <dbReference type="EMBL" id="KAH7298387.1"/>
    </source>
</evidence>
<keyword evidence="4 5" id="KW-0408">Iron</keyword>
<reference evidence="6" key="1">
    <citation type="submission" date="2021-08" db="EMBL/GenBank/DDBJ databases">
        <title>WGS assembly of Ceratopteris richardii.</title>
        <authorList>
            <person name="Marchant D.B."/>
            <person name="Chen G."/>
            <person name="Jenkins J."/>
            <person name="Shu S."/>
            <person name="Leebens-Mack J."/>
            <person name="Grimwood J."/>
            <person name="Schmutz J."/>
            <person name="Soltis P."/>
            <person name="Soltis D."/>
            <person name="Chen Z.-H."/>
        </authorList>
    </citation>
    <scope>NUCLEOTIDE SEQUENCE</scope>
    <source>
        <strain evidence="6">Whitten #5841</strain>
        <tissue evidence="6">Leaf</tissue>
    </source>
</reference>
<dbReference type="Proteomes" id="UP000825935">
    <property type="component" value="Chromosome 25"/>
</dbReference>
<evidence type="ECO:0000256" key="1">
    <source>
        <dbReference type="ARBA" id="ARBA00010617"/>
    </source>
</evidence>
<evidence type="ECO:0000313" key="7">
    <source>
        <dbReference type="Proteomes" id="UP000825935"/>
    </source>
</evidence>
<dbReference type="GO" id="GO:0005506">
    <property type="term" value="F:iron ion binding"/>
    <property type="evidence" value="ECO:0007669"/>
    <property type="project" value="InterPro"/>
</dbReference>
<dbReference type="InterPro" id="IPR002401">
    <property type="entry name" value="Cyt_P450_E_grp-I"/>
</dbReference>
<dbReference type="CDD" id="cd11064">
    <property type="entry name" value="CYP86A"/>
    <property type="match status" value="1"/>
</dbReference>
<feature type="binding site" description="axial binding residue" evidence="5">
    <location>
        <position position="567"/>
    </location>
    <ligand>
        <name>heme</name>
        <dbReference type="ChEBI" id="CHEBI:30413"/>
    </ligand>
    <ligandPart>
        <name>Fe</name>
        <dbReference type="ChEBI" id="CHEBI:18248"/>
    </ligandPart>
</feature>
<dbReference type="AlphaFoldDB" id="A0A8T2RRW0"/>
<name>A0A8T2RRW0_CERRI</name>
<evidence type="ECO:0000256" key="5">
    <source>
        <dbReference type="PIRSR" id="PIRSR602401-1"/>
    </source>
</evidence>
<dbReference type="InterPro" id="IPR036396">
    <property type="entry name" value="Cyt_P450_sf"/>
</dbReference>
<dbReference type="GO" id="GO:0004497">
    <property type="term" value="F:monooxygenase activity"/>
    <property type="evidence" value="ECO:0007669"/>
    <property type="project" value="InterPro"/>
</dbReference>
<dbReference type="OrthoDB" id="1470350at2759"/>
<keyword evidence="7" id="KW-1185">Reference proteome</keyword>
<dbReference type="PRINTS" id="PR00463">
    <property type="entry name" value="EP450I"/>
</dbReference>
<dbReference type="GO" id="GO:0016705">
    <property type="term" value="F:oxidoreductase activity, acting on paired donors, with incorporation or reduction of molecular oxygen"/>
    <property type="evidence" value="ECO:0007669"/>
    <property type="project" value="InterPro"/>
</dbReference>
<sequence length="631" mass="72567">MLNNLASIIQPPLTTDTCFRYLAQNCTSSPLISTSELASSVITVLRRPFYPKIIELILTALLPLALYASFRLWAHRRAQRHSKDPKTWPVLGSQLEAFRNYDRLLDWTTSFFADDHRTVKMTFLSRHSYYTVDPANVEHILKGNFQNYPKGAESHHRLFDLLGNGILNTDGEVWKMHRKLGSFEFSVKKLKHLISTVYKKNALKLVESLHASNQEVDMQELLLDMTFRSICEVVFGNIFNAESDSEVGLGSVAVALDNAQEMILRRYLCPWWKINRFLNIGSERVFREDMKQFNNFLTDKIERKTLQLQKEGTKMSNTVECQNSDCSPAQDLLSRFLWSQQQAHPQDAVTSNNNNQEMIRDAMTSFVLAGRDTTASTLSWFIYCMCIYPEKQEKIFNELVKLECVTIKGYGKDDGIEGAVSSNVEDGARVPDEVGPKRFERKTYMMKECEVKMLAFARMFADEVLTYEHLQSNRLPYLHSAITETLRLYPAVPRDGKIALKADILPDGTHLNAGDQVVYVPYAMGRMSFLWGPDALDFRPERWLHDGCFQPQSPFKFSAFQAGPRMCLGKDAAYLQMKLTAALLIRFFRFQMVPNHPVKYRMMNVLTMKHGLRVYVAPREINQEIRVFALL</sequence>
<dbReference type="PRINTS" id="PR00385">
    <property type="entry name" value="P450"/>
</dbReference>
<dbReference type="GO" id="GO:0020037">
    <property type="term" value="F:heme binding"/>
    <property type="evidence" value="ECO:0007669"/>
    <property type="project" value="InterPro"/>
</dbReference>
<evidence type="ECO:0000256" key="3">
    <source>
        <dbReference type="ARBA" id="ARBA00023002"/>
    </source>
</evidence>
<accession>A0A8T2RRW0</accession>
<gene>
    <name evidence="6" type="ORF">KP509_25G040600</name>
</gene>
<dbReference type="OMA" id="EEMAYNI"/>
<dbReference type="PANTHER" id="PTHR24296">
    <property type="entry name" value="CYTOCHROME P450"/>
    <property type="match status" value="1"/>
</dbReference>
<keyword evidence="3" id="KW-0560">Oxidoreductase</keyword>
<evidence type="ECO:0008006" key="8">
    <source>
        <dbReference type="Google" id="ProtNLM"/>
    </source>
</evidence>
<comment type="similarity">
    <text evidence="1">Belongs to the cytochrome P450 family.</text>
</comment>
<keyword evidence="2 5" id="KW-0479">Metal-binding</keyword>
<dbReference type="SUPFAM" id="SSF48264">
    <property type="entry name" value="Cytochrome P450"/>
    <property type="match status" value="1"/>
</dbReference>
<protein>
    <recommendedName>
        <fullName evidence="8">Cytochrome P450</fullName>
    </recommendedName>
</protein>
<dbReference type="Pfam" id="PF00067">
    <property type="entry name" value="p450"/>
    <property type="match status" value="2"/>
</dbReference>
<proteinExistence type="inferred from homology"/>
<dbReference type="InterPro" id="IPR001128">
    <property type="entry name" value="Cyt_P450"/>
</dbReference>
<keyword evidence="5" id="KW-0349">Heme</keyword>
<evidence type="ECO:0000256" key="2">
    <source>
        <dbReference type="ARBA" id="ARBA00022723"/>
    </source>
</evidence>
<dbReference type="Gene3D" id="1.10.630.10">
    <property type="entry name" value="Cytochrome P450"/>
    <property type="match status" value="1"/>
</dbReference>
<evidence type="ECO:0000256" key="4">
    <source>
        <dbReference type="ARBA" id="ARBA00023004"/>
    </source>
</evidence>